<comment type="function">
    <text evidence="1">May play a role in DNA repair. It seems to be involved in an RecBC-independent recombinational process of DNA repair. It may act with RecF and RecO.</text>
</comment>
<dbReference type="GO" id="GO:0006310">
    <property type="term" value="P:DNA recombination"/>
    <property type="evidence" value="ECO:0007669"/>
    <property type="project" value="UniProtKB-UniRule"/>
</dbReference>
<keyword evidence="1" id="KW-0863">Zinc-finger</keyword>
<dbReference type="Pfam" id="PF13662">
    <property type="entry name" value="Toprim_4"/>
    <property type="match status" value="1"/>
</dbReference>
<keyword evidence="1" id="KW-0479">Metal-binding</keyword>
<reference evidence="2 3" key="1">
    <citation type="journal article" date="2018" name="Microbes Environ.">
        <title>Comparative Genomic Insights into Endofungal Lifestyles of Two Bacterial Endosymbionts, Mycoavidus cysteinexigens and Burkholderia rhizoxinica.</title>
        <authorList>
            <person name="Sharmin D."/>
            <person name="Guo Y."/>
            <person name="Nishizawa T."/>
            <person name="Ohshima S."/>
            <person name="Sato Y."/>
            <person name="Takashima Y."/>
            <person name="Narisawa K."/>
            <person name="Ohta H."/>
        </authorList>
    </citation>
    <scope>NUCLEOTIDE SEQUENCE [LARGE SCALE GENOMIC DNA]</scope>
    <source>
        <strain evidence="2 3">B1-EB</strain>
    </source>
</reference>
<proteinExistence type="inferred from homology"/>
<evidence type="ECO:0000256" key="1">
    <source>
        <dbReference type="HAMAP-Rule" id="MF_00017"/>
    </source>
</evidence>
<dbReference type="PROSITE" id="PS50880">
    <property type="entry name" value="TOPRIM"/>
    <property type="match status" value="1"/>
</dbReference>
<comment type="similarity">
    <text evidence="1">Belongs to the RecR family.</text>
</comment>
<dbReference type="AlphaFoldDB" id="A0A2Z6EUI6"/>
<dbReference type="KEGG" id="mcys:MCB1EB_0956"/>
<dbReference type="SMART" id="SM00493">
    <property type="entry name" value="TOPRIM"/>
    <property type="match status" value="1"/>
</dbReference>
<dbReference type="CDD" id="cd01025">
    <property type="entry name" value="TOPRIM_recR"/>
    <property type="match status" value="1"/>
</dbReference>
<dbReference type="Pfam" id="PF21175">
    <property type="entry name" value="RecR_C"/>
    <property type="match status" value="1"/>
</dbReference>
<dbReference type="PANTHER" id="PTHR30446:SF0">
    <property type="entry name" value="RECOMBINATION PROTEIN RECR"/>
    <property type="match status" value="1"/>
</dbReference>
<dbReference type="GO" id="GO:0008270">
    <property type="term" value="F:zinc ion binding"/>
    <property type="evidence" value="ECO:0007669"/>
    <property type="project" value="UniProtKB-KW"/>
</dbReference>
<dbReference type="NCBIfam" id="TIGR00615">
    <property type="entry name" value="recR"/>
    <property type="match status" value="1"/>
</dbReference>
<dbReference type="PANTHER" id="PTHR30446">
    <property type="entry name" value="RECOMBINATION PROTEIN RECR"/>
    <property type="match status" value="1"/>
</dbReference>
<keyword evidence="1" id="KW-0862">Zinc</keyword>
<accession>A0A2Z6EUI6</accession>
<dbReference type="SUPFAM" id="SSF111304">
    <property type="entry name" value="Recombination protein RecR"/>
    <property type="match status" value="1"/>
</dbReference>
<protein>
    <recommendedName>
        <fullName evidence="1">Recombination protein RecR</fullName>
    </recommendedName>
</protein>
<dbReference type="GO" id="GO:0006281">
    <property type="term" value="P:DNA repair"/>
    <property type="evidence" value="ECO:0007669"/>
    <property type="project" value="UniProtKB-UniRule"/>
</dbReference>
<dbReference type="HAMAP" id="MF_00017">
    <property type="entry name" value="RecR"/>
    <property type="match status" value="1"/>
</dbReference>
<dbReference type="InterPro" id="IPR034137">
    <property type="entry name" value="TOPRIM_RecR"/>
</dbReference>
<dbReference type="EMBL" id="AP018150">
    <property type="protein sequence ID" value="BBE09117.1"/>
    <property type="molecule type" value="Genomic_DNA"/>
</dbReference>
<organism evidence="2 3">
    <name type="scientific">Mycoavidus cysteinexigens</name>
    <dbReference type="NCBI Taxonomy" id="1553431"/>
    <lineage>
        <taxon>Bacteria</taxon>
        <taxon>Pseudomonadati</taxon>
        <taxon>Pseudomonadota</taxon>
        <taxon>Betaproteobacteria</taxon>
        <taxon>Burkholderiales</taxon>
        <taxon>Burkholderiaceae</taxon>
        <taxon>Mycoavidus</taxon>
    </lineage>
</organism>
<evidence type="ECO:0000313" key="3">
    <source>
        <dbReference type="Proteomes" id="UP000282597"/>
    </source>
</evidence>
<dbReference type="Gene3D" id="6.10.250.240">
    <property type="match status" value="1"/>
</dbReference>
<keyword evidence="1" id="KW-0234">DNA repair</keyword>
<name>A0A2Z6EUI6_9BURK</name>
<dbReference type="InterPro" id="IPR000093">
    <property type="entry name" value="DNA_Rcmb_RecR"/>
</dbReference>
<sequence>MQHNRDGAARLGSALSQALQNLRHCVCCNTLTEAQTCETCADPSRDASLLCVVETPADQLMLEQTLAYRGLYFVLMGRLSPLDGIGPREINFERLMQRATDGRVQEVILATNFNNEGEATAHYLSQMLKVRGLATTRLARGVPVGAELEYTDAGTIARAVLDRRQL</sequence>
<dbReference type="InterPro" id="IPR006171">
    <property type="entry name" value="TOPRIM_dom"/>
</dbReference>
<gene>
    <name evidence="1" type="primary">recR</name>
    <name evidence="2" type="ORF">MCB1EB_0956</name>
</gene>
<dbReference type="Gene3D" id="3.40.1360.10">
    <property type="match status" value="1"/>
</dbReference>
<evidence type="ECO:0000313" key="2">
    <source>
        <dbReference type="EMBL" id="BBE09117.1"/>
    </source>
</evidence>
<dbReference type="InterPro" id="IPR023627">
    <property type="entry name" value="Rcmb_RecR"/>
</dbReference>
<dbReference type="Proteomes" id="UP000282597">
    <property type="component" value="Chromosome"/>
</dbReference>
<feature type="zinc finger region" description="C4-type" evidence="1">
    <location>
        <begin position="25"/>
        <end position="40"/>
    </location>
</feature>
<keyword evidence="1" id="KW-0227">DNA damage</keyword>
<keyword evidence="1" id="KW-0233">DNA recombination</keyword>
<dbReference type="GO" id="GO:0003677">
    <property type="term" value="F:DNA binding"/>
    <property type="evidence" value="ECO:0007669"/>
    <property type="project" value="UniProtKB-UniRule"/>
</dbReference>
<keyword evidence="3" id="KW-1185">Reference proteome</keyword>